<feature type="transmembrane region" description="Helical" evidence="2">
    <location>
        <begin position="89"/>
        <end position="115"/>
    </location>
</feature>
<name>A0A2A6B906_PRIPA</name>
<feature type="transmembrane region" description="Helical" evidence="2">
    <location>
        <begin position="230"/>
        <end position="251"/>
    </location>
</feature>
<keyword evidence="4" id="KW-1185">Reference proteome</keyword>
<proteinExistence type="predicted"/>
<feature type="transmembrane region" description="Helical" evidence="2">
    <location>
        <begin position="460"/>
        <end position="480"/>
    </location>
</feature>
<feature type="transmembrane region" description="Helical" evidence="2">
    <location>
        <begin position="263"/>
        <end position="282"/>
    </location>
</feature>
<feature type="region of interest" description="Disordered" evidence="1">
    <location>
        <begin position="775"/>
        <end position="995"/>
    </location>
</feature>
<feature type="compositionally biased region" description="Basic residues" evidence="1">
    <location>
        <begin position="775"/>
        <end position="784"/>
    </location>
</feature>
<protein>
    <submittedName>
        <fullName evidence="3">Uncharacterized protein</fullName>
    </submittedName>
</protein>
<keyword evidence="2" id="KW-0472">Membrane</keyword>
<gene>
    <name evidence="3" type="primary">WBGene00099714</name>
</gene>
<feature type="transmembrane region" description="Helical" evidence="2">
    <location>
        <begin position="34"/>
        <end position="53"/>
    </location>
</feature>
<dbReference type="Proteomes" id="UP000005239">
    <property type="component" value="Unassembled WGS sequence"/>
</dbReference>
<feature type="transmembrane region" description="Helical" evidence="2">
    <location>
        <begin position="527"/>
        <end position="548"/>
    </location>
</feature>
<evidence type="ECO:0000256" key="1">
    <source>
        <dbReference type="SAM" id="MobiDB-lite"/>
    </source>
</evidence>
<dbReference type="InterPro" id="IPR036259">
    <property type="entry name" value="MFS_trans_sf"/>
</dbReference>
<accession>A0A2A6B906</accession>
<feature type="transmembrane region" description="Helical" evidence="2">
    <location>
        <begin position="486"/>
        <end position="506"/>
    </location>
</feature>
<accession>A0A8R1YBY6</accession>
<reference evidence="3" key="2">
    <citation type="submission" date="2022-06" db="UniProtKB">
        <authorList>
            <consortium name="EnsemblMetazoa"/>
        </authorList>
    </citation>
    <scope>IDENTIFICATION</scope>
    <source>
        <strain evidence="3">PS312</strain>
    </source>
</reference>
<feature type="region of interest" description="Disordered" evidence="1">
    <location>
        <begin position="1021"/>
        <end position="1050"/>
    </location>
</feature>
<feature type="transmembrane region" description="Helical" evidence="2">
    <location>
        <begin position="323"/>
        <end position="352"/>
    </location>
</feature>
<feature type="compositionally biased region" description="Polar residues" evidence="1">
    <location>
        <begin position="1021"/>
        <end position="1032"/>
    </location>
</feature>
<feature type="region of interest" description="Disordered" evidence="1">
    <location>
        <begin position="125"/>
        <end position="150"/>
    </location>
</feature>
<dbReference type="AlphaFoldDB" id="A0A2A6B906"/>
<dbReference type="SUPFAM" id="SSF103473">
    <property type="entry name" value="MFS general substrate transporter"/>
    <property type="match status" value="1"/>
</dbReference>
<feature type="compositionally biased region" description="Low complexity" evidence="1">
    <location>
        <begin position="133"/>
        <end position="142"/>
    </location>
</feature>
<evidence type="ECO:0000256" key="2">
    <source>
        <dbReference type="SAM" id="Phobius"/>
    </source>
</evidence>
<evidence type="ECO:0000313" key="3">
    <source>
        <dbReference type="EnsemblMetazoa" id="PPA10160.1"/>
    </source>
</evidence>
<feature type="compositionally biased region" description="Basic and acidic residues" evidence="1">
    <location>
        <begin position="984"/>
        <end position="993"/>
    </location>
</feature>
<reference evidence="4" key="1">
    <citation type="journal article" date="2008" name="Nat. Genet.">
        <title>The Pristionchus pacificus genome provides a unique perspective on nematode lifestyle and parasitism.</title>
        <authorList>
            <person name="Dieterich C."/>
            <person name="Clifton S.W."/>
            <person name="Schuster L.N."/>
            <person name="Chinwalla A."/>
            <person name="Delehaunty K."/>
            <person name="Dinkelacker I."/>
            <person name="Fulton L."/>
            <person name="Fulton R."/>
            <person name="Godfrey J."/>
            <person name="Minx P."/>
            <person name="Mitreva M."/>
            <person name="Roeseler W."/>
            <person name="Tian H."/>
            <person name="Witte H."/>
            <person name="Yang S.P."/>
            <person name="Wilson R.K."/>
            <person name="Sommer R.J."/>
        </authorList>
    </citation>
    <scope>NUCLEOTIDE SEQUENCE [LARGE SCALE GENOMIC DNA]</scope>
    <source>
        <strain evidence="4">PS312</strain>
    </source>
</reference>
<keyword evidence="2" id="KW-0812">Transmembrane</keyword>
<feature type="transmembrane region" description="Helical" evidence="2">
    <location>
        <begin position="591"/>
        <end position="611"/>
    </location>
</feature>
<dbReference type="EnsemblMetazoa" id="PPA10160.1">
    <property type="protein sequence ID" value="PPA10160.1"/>
    <property type="gene ID" value="WBGene00099714"/>
</dbReference>
<evidence type="ECO:0000313" key="4">
    <source>
        <dbReference type="Proteomes" id="UP000005239"/>
    </source>
</evidence>
<keyword evidence="2" id="KW-1133">Transmembrane helix</keyword>
<organism evidence="3 4">
    <name type="scientific">Pristionchus pacificus</name>
    <name type="common">Parasitic nematode worm</name>
    <dbReference type="NCBI Taxonomy" id="54126"/>
    <lineage>
        <taxon>Eukaryota</taxon>
        <taxon>Metazoa</taxon>
        <taxon>Ecdysozoa</taxon>
        <taxon>Nematoda</taxon>
        <taxon>Chromadorea</taxon>
        <taxon>Rhabditida</taxon>
        <taxon>Rhabditina</taxon>
        <taxon>Diplogasteromorpha</taxon>
        <taxon>Diplogasteroidea</taxon>
        <taxon>Neodiplogasteridae</taxon>
        <taxon>Pristionchus</taxon>
    </lineage>
</organism>
<sequence>GHVARRKAITLTTSFVFLYTDFSLEVRSFPGMPFLRLLPLLIVLPSLVISAPVKTSSYFNGNVFANVDFFKGVDVERAGKEVNGLSENAFHYVGLILVLIALATTLGTLFVGIVIQHSQRHQQVLHASGSREGPGQPSSSPDSSEERLKDAPTLNAVTYEHVLNRYGDWGNVRSQVLVNFFLLVLGSFHKNHVDHVKAISSLHTVTEGRHQQCCCDIPARLQRSHEEQGLVAATSAYGLLPYILAVTVAFSAPLWERPLGRRLMTLILCGLGVVISPLMLFCTDSVLSRIANRIIDMPSFLLLMIAISNIVELLPYNLRALAVLLHFLHGFCFIQLGALSTTLFFIGFALVLRVSKDPLCHLIMRNRADELLERIEADEERRWRTNKDGSFEHHMAIAQKVFTDLTCAEQEELKFSEFLQHIRKSWITIEILIAFLQSISSGVFEFEYANIRKQLFVDPYFVQASTLVGYMVVLAVLYSLRKTHRSRALIFVMCAMICVASLRHLLIRFDLKNKCSDHAFLQRKLNFAAFVLDSCFYGVCSSLQMMITLNFLEAVPSTMRLCSVAWVYLPLKITQEFCKIMLRGDRLQNPFVFLPIYAAHLAIVAVTIIRISNACPWLANQQRMIIEKVLTRVADRSMLDISKLVDRVSELAKRLTGDKEHRLVWNDDEDDIFVTLDTAKRMKAATDFAMWQRIIEKVPTRVADRSMLDISKLVDRVSELAKRLTGDKEHRLVWNDDEDDIFVTLDTAKRMKAAIDFAMWQSPEKPIVRILAKPEKRRPGRPRKSILIDSPSSNISTFGHPLKDARVGSNNDSAISPSVRPRRKSTLVDSDKSNDVLIAEENPSKKNTYIQEKRRPGRPRRSVLAESTAVSSPSIRERRKKISVDENENNVSMAEQSDEDTIKTEDCDEYDTTMTVQEKRKPGRPRKSTIFDSPVPNAPTEVKPPKTITDYFGSKSIEESGEAPQEKKRSGRSRKSIIVQSPGENDHTDKAISEADDVTMLQKKSKTVRPRMSLPANFSVRQESSNNTNVFQGNKRRGRPPRKSIVVNSPVSNSPIVPPVVYAADNNAATDAAPAIADQLAAQFEEWRGMRAAATATAAPAAASFNPDAAAATEDNSYAARAMKLLSDAVRRHENRRKELELIHGNISVKTEFITQ</sequence>